<organism evidence="1 2">
    <name type="scientific">Chitinophaga filiformis</name>
    <name type="common">Myxococcus filiformis</name>
    <name type="synonym">Flexibacter filiformis</name>
    <dbReference type="NCBI Taxonomy" id="104663"/>
    <lineage>
        <taxon>Bacteria</taxon>
        <taxon>Pseudomonadati</taxon>
        <taxon>Bacteroidota</taxon>
        <taxon>Chitinophagia</taxon>
        <taxon>Chitinophagales</taxon>
        <taxon>Chitinophagaceae</taxon>
        <taxon>Chitinophaga</taxon>
    </lineage>
</organism>
<dbReference type="InterPro" id="IPR026341">
    <property type="entry name" value="T9SS_type_B"/>
</dbReference>
<dbReference type="Pfam" id="PF13573">
    <property type="entry name" value="SprB"/>
    <property type="match status" value="1"/>
</dbReference>
<protein>
    <submittedName>
        <fullName evidence="1">Gliding motility-associated C-terminal domain-containing protein</fullName>
    </submittedName>
</protein>
<dbReference type="EMBL" id="CP095855">
    <property type="protein sequence ID" value="UPK68235.1"/>
    <property type="molecule type" value="Genomic_DNA"/>
</dbReference>
<gene>
    <name evidence="1" type="ORF">MYF79_25085</name>
</gene>
<reference evidence="1 2" key="1">
    <citation type="submission" date="2022-04" db="EMBL/GenBank/DDBJ databases">
        <title>The arsenic-methylating capacity of Chitinophaga filiformis YT5 during chitin decomposition.</title>
        <authorList>
            <person name="Chen G."/>
            <person name="Liang Y."/>
        </authorList>
    </citation>
    <scope>NUCLEOTIDE SEQUENCE [LARGE SCALE GENOMIC DNA]</scope>
    <source>
        <strain evidence="1 2">YT5</strain>
    </source>
</reference>
<proteinExistence type="predicted"/>
<dbReference type="Gene3D" id="2.60.120.260">
    <property type="entry name" value="Galactose-binding domain-like"/>
    <property type="match status" value="1"/>
</dbReference>
<dbReference type="Proteomes" id="UP000830198">
    <property type="component" value="Chromosome"/>
</dbReference>
<dbReference type="InterPro" id="IPR025667">
    <property type="entry name" value="SprB_repeat"/>
</dbReference>
<accession>A0ABY4HXX6</accession>
<keyword evidence="2" id="KW-1185">Reference proteome</keyword>
<name>A0ABY4HXX6_CHIFI</name>
<dbReference type="Pfam" id="PF13585">
    <property type="entry name" value="CHU_C"/>
    <property type="match status" value="1"/>
</dbReference>
<sequence length="525" mass="57342">MKLKAGYNRLVTLFRLLFICSITGMLMMPATLVGQDIGIRNPSLEGIPSQYRAPGQWMVVSSTPDIQPGVTGVYKPASNGSTYSAFRGGPHWLEAIAQKLNTDLLPDKTYRVSFDLYFARGYDSATCYGALAIYGATTLTDTLELLWQSGAFYNTEWERFTAEFTPHGQYSYIVFGGDVRVACDNAYGIALALDNLADTLREVPKISYDIVPSCKGVSTGAVRISVQGTYPPFACEWEDSTIADERDKLPAGDYIVTIHARNGVTVRDTITVPEAAFDGHAAVTLAGCTGENRNRILLNTTGGTGPYEYYLNGDRQARLSPEFDNLYAGQYDIIIKDAKGCLDTIYDIHVADPPLFTLLGSSLQQMSCAVTNDAILKLAATGGVPPYTYSIPGLVSQGDSIIRNLRGGNYTYHITDAQDCDIAGDFNVPVAVNKCAVLVPNAFSPDGDGVNDVFRVKVFDRISDFRMSVYNRWGQLMFVSTDANEGWLGDLKGQALPSGTYLWTISYLDNTHQAIQQQGSVILIK</sequence>
<dbReference type="RefSeq" id="WP_247810602.1">
    <property type="nucleotide sequence ID" value="NZ_CP095855.1"/>
</dbReference>
<evidence type="ECO:0000313" key="2">
    <source>
        <dbReference type="Proteomes" id="UP000830198"/>
    </source>
</evidence>
<dbReference type="NCBIfam" id="TIGR04131">
    <property type="entry name" value="Bac_Flav_CTERM"/>
    <property type="match status" value="1"/>
</dbReference>
<evidence type="ECO:0000313" key="1">
    <source>
        <dbReference type="EMBL" id="UPK68235.1"/>
    </source>
</evidence>